<dbReference type="InterPro" id="IPR011330">
    <property type="entry name" value="Glyco_hydro/deAcase_b/a-brl"/>
</dbReference>
<dbReference type="AlphaFoldDB" id="A0A9X2KI76"/>
<dbReference type="Pfam" id="PF01522">
    <property type="entry name" value="Polysacc_deac_1"/>
    <property type="match status" value="1"/>
</dbReference>
<comment type="caution">
    <text evidence="2">The sequence shown here is derived from an EMBL/GenBank/DDBJ whole genome shotgun (WGS) entry which is preliminary data.</text>
</comment>
<dbReference type="GO" id="GO:0016810">
    <property type="term" value="F:hydrolase activity, acting on carbon-nitrogen (but not peptide) bonds"/>
    <property type="evidence" value="ECO:0007669"/>
    <property type="project" value="InterPro"/>
</dbReference>
<proteinExistence type="predicted"/>
<dbReference type="SUPFAM" id="SSF88713">
    <property type="entry name" value="Glycoside hydrolase/deacetylase"/>
    <property type="match status" value="1"/>
</dbReference>
<dbReference type="EMBL" id="JANAFB010000011">
    <property type="protein sequence ID" value="MCP3425574.1"/>
    <property type="molecule type" value="Genomic_DNA"/>
</dbReference>
<organism evidence="2 3">
    <name type="scientific">Rothia santali</name>
    <dbReference type="NCBI Taxonomy" id="2949643"/>
    <lineage>
        <taxon>Bacteria</taxon>
        <taxon>Bacillati</taxon>
        <taxon>Actinomycetota</taxon>
        <taxon>Actinomycetes</taxon>
        <taxon>Micrococcales</taxon>
        <taxon>Micrococcaceae</taxon>
        <taxon>Rothia</taxon>
    </lineage>
</organism>
<dbReference type="PANTHER" id="PTHR47561:SF1">
    <property type="entry name" value="POLYSACCHARIDE DEACETYLASE FAMILY PROTEIN (AFU_ORTHOLOGUE AFUA_6G05030)"/>
    <property type="match status" value="1"/>
</dbReference>
<dbReference type="InterPro" id="IPR002509">
    <property type="entry name" value="NODB_dom"/>
</dbReference>
<dbReference type="Proteomes" id="UP001139502">
    <property type="component" value="Unassembled WGS sequence"/>
</dbReference>
<accession>A0A9X2KI76</accession>
<evidence type="ECO:0000313" key="3">
    <source>
        <dbReference type="Proteomes" id="UP001139502"/>
    </source>
</evidence>
<name>A0A9X2KI76_9MICC</name>
<gene>
    <name evidence="2" type="ORF">NBM05_05985</name>
</gene>
<dbReference type="Gene3D" id="3.20.20.370">
    <property type="entry name" value="Glycoside hydrolase/deacetylase"/>
    <property type="match status" value="1"/>
</dbReference>
<keyword evidence="3" id="KW-1185">Reference proteome</keyword>
<protein>
    <submittedName>
        <fullName evidence="2">Polysaccharide deacetylase family protein</fullName>
    </submittedName>
</protein>
<dbReference type="RefSeq" id="WP_254165848.1">
    <property type="nucleotide sequence ID" value="NZ_JANAFB010000011.1"/>
</dbReference>
<feature type="domain" description="NodB homology" evidence="1">
    <location>
        <begin position="38"/>
        <end position="283"/>
    </location>
</feature>
<evidence type="ECO:0000259" key="1">
    <source>
        <dbReference type="PROSITE" id="PS51677"/>
    </source>
</evidence>
<evidence type="ECO:0000313" key="2">
    <source>
        <dbReference type="EMBL" id="MCP3425574.1"/>
    </source>
</evidence>
<dbReference type="PANTHER" id="PTHR47561">
    <property type="entry name" value="POLYSACCHARIDE DEACETYLASE FAMILY PROTEIN (AFU_ORTHOLOGUE AFUA_6G05030)"/>
    <property type="match status" value="1"/>
</dbReference>
<sequence length="283" mass="31026">MTSRQAGGAASAPGAVVLCFDLDGPSGDALVSGALWDKPGFFCQGAYGPHRAVPRILEILRELGLRATFFTPGWVVRTWPELCVRIREAGHEVSGHGDLHEQFFGRPVEEQRAVLESAQESFASVLGERAAGFRAPSGDYDPATPQLLVEAGYAYSSSLRSGDRPFLRRDVPLVELPAKSMFDDYAYFAYHRAPDFPRGLDRVASYRTTFDTWSLEARAAAAEGLTVSTIWHPKVIGTPGRLIEMERFLTGLLEEGAVRFRTAHDVARECLARESGRSEHAVA</sequence>
<dbReference type="PROSITE" id="PS51677">
    <property type="entry name" value="NODB"/>
    <property type="match status" value="1"/>
</dbReference>
<reference evidence="2" key="1">
    <citation type="submission" date="2022-06" db="EMBL/GenBank/DDBJ databases">
        <title>Rothia sp. isolated from sandalwood seedling.</title>
        <authorList>
            <person name="Tuikhar N."/>
            <person name="Kirdat K."/>
            <person name="Thorat V."/>
            <person name="Swetha P."/>
            <person name="Padma S."/>
            <person name="Sundararaj R."/>
            <person name="Yadav A."/>
        </authorList>
    </citation>
    <scope>NUCLEOTIDE SEQUENCE</scope>
    <source>
        <strain evidence="2">AR01</strain>
    </source>
</reference>
<dbReference type="GO" id="GO:0005975">
    <property type="term" value="P:carbohydrate metabolic process"/>
    <property type="evidence" value="ECO:0007669"/>
    <property type="project" value="InterPro"/>
</dbReference>